<proteinExistence type="predicted"/>
<dbReference type="PANTHER" id="PTHR31901:SF9">
    <property type="entry name" value="GH3 DOMAIN-CONTAINING PROTEIN"/>
    <property type="match status" value="1"/>
</dbReference>
<keyword evidence="4" id="KW-1185">Reference proteome</keyword>
<reference evidence="4" key="2">
    <citation type="submission" date="2015-01" db="EMBL/GenBank/DDBJ databases">
        <title>Evolutionary Origins and Diversification of the Mycorrhizal Mutualists.</title>
        <authorList>
            <consortium name="DOE Joint Genome Institute"/>
            <consortium name="Mycorrhizal Genomics Consortium"/>
            <person name="Kohler A."/>
            <person name="Kuo A."/>
            <person name="Nagy L.G."/>
            <person name="Floudas D."/>
            <person name="Copeland A."/>
            <person name="Barry K.W."/>
            <person name="Cichocki N."/>
            <person name="Veneault-Fourrey C."/>
            <person name="LaButti K."/>
            <person name="Lindquist E.A."/>
            <person name="Lipzen A."/>
            <person name="Lundell T."/>
            <person name="Morin E."/>
            <person name="Murat C."/>
            <person name="Riley R."/>
            <person name="Ohm R."/>
            <person name="Sun H."/>
            <person name="Tunlid A."/>
            <person name="Henrissat B."/>
            <person name="Grigoriev I.V."/>
            <person name="Hibbett D.S."/>
            <person name="Martin F."/>
        </authorList>
    </citation>
    <scope>NUCLEOTIDE SEQUENCE [LARGE SCALE GENOMIC DNA]</scope>
    <source>
        <strain evidence="4">Marx 270</strain>
    </source>
</reference>
<organism evidence="3 4">
    <name type="scientific">Pisolithus tinctorius Marx 270</name>
    <dbReference type="NCBI Taxonomy" id="870435"/>
    <lineage>
        <taxon>Eukaryota</taxon>
        <taxon>Fungi</taxon>
        <taxon>Dikarya</taxon>
        <taxon>Basidiomycota</taxon>
        <taxon>Agaricomycotina</taxon>
        <taxon>Agaricomycetes</taxon>
        <taxon>Agaricomycetidae</taxon>
        <taxon>Boletales</taxon>
        <taxon>Sclerodermatineae</taxon>
        <taxon>Pisolithaceae</taxon>
        <taxon>Pisolithus</taxon>
    </lineage>
</organism>
<dbReference type="InterPro" id="IPR004993">
    <property type="entry name" value="GH3"/>
</dbReference>
<dbReference type="AlphaFoldDB" id="A0A0C3NQL1"/>
<evidence type="ECO:0000259" key="1">
    <source>
        <dbReference type="Pfam" id="PF23571"/>
    </source>
</evidence>
<dbReference type="InParanoid" id="A0A0C3NQL1"/>
<feature type="domain" description="GH3 C-terminal" evidence="2">
    <location>
        <begin position="471"/>
        <end position="580"/>
    </location>
</feature>
<dbReference type="Pfam" id="PF03321">
    <property type="entry name" value="GH3"/>
    <property type="match status" value="1"/>
</dbReference>
<gene>
    <name evidence="3" type="ORF">M404DRAFT_32207</name>
</gene>
<dbReference type="GO" id="GO:0016881">
    <property type="term" value="F:acid-amino acid ligase activity"/>
    <property type="evidence" value="ECO:0007669"/>
    <property type="project" value="TreeGrafter"/>
</dbReference>
<dbReference type="OrthoDB" id="10004661at2759"/>
<dbReference type="EMBL" id="KN832027">
    <property type="protein sequence ID" value="KIN97598.1"/>
    <property type="molecule type" value="Genomic_DNA"/>
</dbReference>
<dbReference type="Proteomes" id="UP000054217">
    <property type="component" value="Unassembled WGS sequence"/>
</dbReference>
<reference evidence="3 4" key="1">
    <citation type="submission" date="2014-04" db="EMBL/GenBank/DDBJ databases">
        <authorList>
            <consortium name="DOE Joint Genome Institute"/>
            <person name="Kuo A."/>
            <person name="Kohler A."/>
            <person name="Costa M.D."/>
            <person name="Nagy L.G."/>
            <person name="Floudas D."/>
            <person name="Copeland A."/>
            <person name="Barry K.W."/>
            <person name="Cichocki N."/>
            <person name="Veneault-Fourrey C."/>
            <person name="LaButti K."/>
            <person name="Lindquist E.A."/>
            <person name="Lipzen A."/>
            <person name="Lundell T."/>
            <person name="Morin E."/>
            <person name="Murat C."/>
            <person name="Sun H."/>
            <person name="Tunlid A."/>
            <person name="Henrissat B."/>
            <person name="Grigoriev I.V."/>
            <person name="Hibbett D.S."/>
            <person name="Martin F."/>
            <person name="Nordberg H.P."/>
            <person name="Cantor M.N."/>
            <person name="Hua S.X."/>
        </authorList>
    </citation>
    <scope>NUCLEOTIDE SEQUENCE [LARGE SCALE GENOMIC DNA]</scope>
    <source>
        <strain evidence="3 4">Marx 270</strain>
    </source>
</reference>
<evidence type="ECO:0008006" key="5">
    <source>
        <dbReference type="Google" id="ProtNLM"/>
    </source>
</evidence>
<evidence type="ECO:0000313" key="3">
    <source>
        <dbReference type="EMBL" id="KIN97598.1"/>
    </source>
</evidence>
<evidence type="ECO:0000259" key="2">
    <source>
        <dbReference type="Pfam" id="PF23572"/>
    </source>
</evidence>
<evidence type="ECO:0000313" key="4">
    <source>
        <dbReference type="Proteomes" id="UP000054217"/>
    </source>
</evidence>
<protein>
    <recommendedName>
        <fullName evidence="5">GH3 auxin-responsive promoter</fullName>
    </recommendedName>
</protein>
<dbReference type="Pfam" id="PF23571">
    <property type="entry name" value="GH3_M"/>
    <property type="match status" value="1"/>
</dbReference>
<sequence length="597" mass="66763">MNSLPPVPIVSLTPELAERLRGQALDVLSYLVKTNSATTYFKESDALQQFRAALNLADGGNQIDALDHSVEELFEVYHNSIGLSVYEDYLPVISRFFEPTCSKSSVENLMAPGLPIFIAHSSGTSGGAAKYFPKYRHPDHMSRATTETVRLADPRSKNGTGKNCIMISLAYRQVVTPLDEDGDIAKHIPVCLLTSGLGRIENNMPVERDAFSATLKVPNYSSPAAVSFISHYKSFLFMHALFALVEPKLETINTIFTTSFRDLCRTVDDHWEDLVHCVETGVIPDIDGIEAVKDNLQRFLQPNPGRAEELRRIGKATDTPGWFKQIWPQLRAILANASGPFATVIPEIRHYIGPEVSLQTLAIGSSEAFLAVAYDPRDLNLYKLVGSDDVIEFLPVDDPEESKYLAQSWNVESGKKYEVVLTTRDGFWRYRLGDVVEIAGFDPRDGQPLIRYIERRNMHIRLANEVTTETQLRQVVDATSDLFGGVSEFCVSPDYRQAVARYAFIVELQGNAGENISVVPDALHDQLQKHNENYLKDSRMGKIGVPCVRVVRPGTFGDFREWKVKTKGTASGQVKVPVVIWGEADRAWLEERVMYDI</sequence>
<dbReference type="HOGENOM" id="CLU_032936_0_0_1"/>
<feature type="domain" description="GH3 middle" evidence="1">
    <location>
        <begin position="391"/>
        <end position="453"/>
    </location>
</feature>
<accession>A0A0C3NQL1</accession>
<name>A0A0C3NQL1_PISTI</name>
<dbReference type="InterPro" id="IPR055378">
    <property type="entry name" value="GH3_C"/>
</dbReference>
<dbReference type="GO" id="GO:0005737">
    <property type="term" value="C:cytoplasm"/>
    <property type="evidence" value="ECO:0007669"/>
    <property type="project" value="TreeGrafter"/>
</dbReference>
<dbReference type="Pfam" id="PF23572">
    <property type="entry name" value="GH3_C"/>
    <property type="match status" value="1"/>
</dbReference>
<dbReference type="InterPro" id="IPR055377">
    <property type="entry name" value="GH3_M"/>
</dbReference>
<dbReference type="PANTHER" id="PTHR31901">
    <property type="entry name" value="GH3 DOMAIN-CONTAINING PROTEIN"/>
    <property type="match status" value="1"/>
</dbReference>